<evidence type="ECO:0000313" key="1">
    <source>
        <dbReference type="EMBL" id="JAH64409.1"/>
    </source>
</evidence>
<protein>
    <submittedName>
        <fullName evidence="1">Uncharacterized protein</fullName>
    </submittedName>
</protein>
<proteinExistence type="predicted"/>
<sequence length="30" mass="3725">MLQDSCKHRKPIFKYKKRMILFGYHRQNSA</sequence>
<organism evidence="1">
    <name type="scientific">Anguilla anguilla</name>
    <name type="common">European freshwater eel</name>
    <name type="synonym">Muraena anguilla</name>
    <dbReference type="NCBI Taxonomy" id="7936"/>
    <lineage>
        <taxon>Eukaryota</taxon>
        <taxon>Metazoa</taxon>
        <taxon>Chordata</taxon>
        <taxon>Craniata</taxon>
        <taxon>Vertebrata</taxon>
        <taxon>Euteleostomi</taxon>
        <taxon>Actinopterygii</taxon>
        <taxon>Neopterygii</taxon>
        <taxon>Teleostei</taxon>
        <taxon>Anguilliformes</taxon>
        <taxon>Anguillidae</taxon>
        <taxon>Anguilla</taxon>
    </lineage>
</organism>
<reference evidence="1" key="2">
    <citation type="journal article" date="2015" name="Fish Shellfish Immunol.">
        <title>Early steps in the European eel (Anguilla anguilla)-Vibrio vulnificus interaction in the gills: Role of the RtxA13 toxin.</title>
        <authorList>
            <person name="Callol A."/>
            <person name="Pajuelo D."/>
            <person name="Ebbesson L."/>
            <person name="Teles M."/>
            <person name="MacKenzie S."/>
            <person name="Amaro C."/>
        </authorList>
    </citation>
    <scope>NUCLEOTIDE SEQUENCE</scope>
</reference>
<reference evidence="1" key="1">
    <citation type="submission" date="2014-11" db="EMBL/GenBank/DDBJ databases">
        <authorList>
            <person name="Amaro Gonzalez C."/>
        </authorList>
    </citation>
    <scope>NUCLEOTIDE SEQUENCE</scope>
</reference>
<accession>A0A0E9UEY8</accession>
<dbReference type="AlphaFoldDB" id="A0A0E9UEY8"/>
<name>A0A0E9UEY8_ANGAN</name>
<dbReference type="EMBL" id="GBXM01044168">
    <property type="protein sequence ID" value="JAH64409.1"/>
    <property type="molecule type" value="Transcribed_RNA"/>
</dbReference>